<evidence type="ECO:0000256" key="2">
    <source>
        <dbReference type="ARBA" id="ARBA00022553"/>
    </source>
</evidence>
<dbReference type="InterPro" id="IPR018201">
    <property type="entry name" value="Ketoacyl_synth_AS"/>
</dbReference>
<dbReference type="Pfam" id="PF00109">
    <property type="entry name" value="ketoacyl-synt"/>
    <property type="match status" value="1"/>
</dbReference>
<dbReference type="InterPro" id="IPR001227">
    <property type="entry name" value="Ac_transferase_dom_sf"/>
</dbReference>
<dbReference type="EMBL" id="JBFXLR010000003">
    <property type="protein sequence ID" value="KAL2859610.1"/>
    <property type="molecule type" value="Genomic_DNA"/>
</dbReference>
<dbReference type="InterPro" id="IPR001031">
    <property type="entry name" value="Thioesterase"/>
</dbReference>
<dbReference type="SMART" id="SM00827">
    <property type="entry name" value="PKS_AT"/>
    <property type="match status" value="1"/>
</dbReference>
<dbReference type="InterPro" id="IPR014031">
    <property type="entry name" value="Ketoacyl_synth_C"/>
</dbReference>
<sequence>MHQRVPVDRLNLVVLGDQTSNVSALLKRLLLAAPHSVAQTEFIRDASAALRAQSDRLRPFQRAHLPSFKNIHDLARIYHETHGACHPSISSVLLCVAQLLQIFRYFEGRGRRPENNELITVAGLCTGSLVAAAYAASASLDDLKHLAVPTVSMAFQMGLQAATASSMLHEQGSPLGSWSIAIPKMTEDEALSALNIYDAGGHLSLRHRCFVSAVGLKSVTISGSPPALNRFAESLTASQPSRKIIWLPIYAGYHASHIHTVLDFSSFLSRCGVDAELLSSFKTLKTLLSPLTGQPVDSPTALGLFKTVVHHTLQAPLRLDLILDRCERLIQDNAISTVRIDAVGPTPVAESLAATLRGFTDATVSVHDLVALDPGADEYRPSASFSHAPLAIVGMSGRFPGADSAEDLWSVLEQGLDLHRVIPKDRFDVESHVDPTGKAKNTSWTPYGCFIDRPGEFDPRFFNMSPREALQTDPMQRLALVTAYEALEMSGFVPNRTRSTALNRVGTFYGQTSDDYRDVNAAQDIGTYFITGGIRAFGPGRINYFFKFTGPSYSVDTACSSSLAAIQLACTSLWSGDCDTAIAGGLSVLTSPDLYSGLSRGQFLSQSGSCKTFDNGADGYCRADGVGSIVVKRLSDAERDRDNILAVILGAGTNHSANAISITHPHAETQSSLYRAVLEQAGVDPADVGYVEMHGTGTQAGDGTEMRSVVDVFAPAKGSRAEENPLYVGAVKANIGHGEASSGVASLVKAILTFKHSALPPHVGIKNEINHGFPDLNARNVRIPFKMTPFVQRNGKKRTILVNNFSAAGGNTALLIQEPPAPVVCHDIETRPLHPVTVSGHTKSALLNNLNRLVDYLSDNTDTSPVDLSYTTTARRRHHTFRATVTGSSIESIKQALLEKQNSHIVAPPTLQKTSQPVIFIFTGQGATYSALARELYMTSTQFRADIDHFDGIARQQGFPTFLPVIDGTAADLDALSPIQTQLALVCVQVALARLWSSLGIKPGAVVGHSLGEYAALQVSGVLSISDAIYLVGYRARLLESRCEMHSHAMLAVAADEATTLNSFSGSQAGAGVEVACANSPRETVLAAPREAIDAAADYLSARGIRTTKLRVPYAFHSAQVDPILHGLEEVAKVVNMGTPQIPIISPLAGRVLREGEEIDARYLREHCRQPVRFASALQNAKGTGLIVDSTVFIEIGPHPICSGMVRSILDEGAPPTLLATLKRKESPWKTLVGTLAALHDLGFTVNWSEYHRDFEGACRLLTLPAYAFDNKNYWIDYRNDWTLRKGEPAGPELSRKKEIEATPIAKQLSHSVHRVVSEIYDATIPVVVFETDLSAPQIHDAIGGHRVNGSALCPSSVYADVALTIADHIHKQPASGFSMSGYNVTAMEVQNPLIIKEPRETETRILRIHAHPDRQSQSIRIDFVSADSINKTVETKHATCLLEFGSPDNWLRRWSHDLYLIQDRVASLQHRADSGSGDVSRLTSRLTYRLFGALVDYAPGYQRMDRVVLDSGLLEATATIRLDGRGADDGGFLYSPYWIDALLHLAGFIMNGNDSLDYSEAVYISHGWQGLRFAKPLVPGAEYQAYVRMLPRDKTVVGGNVWMLRDGEVVGLAEDLRFQRVPRTVLDLLLPPVGAKSAIVKKTAPHRSLVVPETPARKPASAVVPQHDSRPTRRDAFLDTIAAELGVEPSEISPDDTLSDLGVDSLMSLTLASNLVEQFGLSISHADLMNAATVRDLLALLHDKQGTAPSPTAPDTKPHTRIFSEAQPSSSSSTLTRISTPDSTTGEAAELVRTLIIEETGIASEDLEPSADLSTLGVDSLMSLAILARLREAGIELPTSFFLENRTVSDVFRGLAFHLGVETPHSQTSSANSSPRLSSSSSAESATSSAFHSRLLLLQRRSNPTSTANLFLFPDGSGTPFAYAALDPLGPDLDVYGLVCPFIDAPSQYSIGIEVTVKIFLDAIRQKQAHGPYHLGGWSVGGVLAYEASKQLLEAGERVGSLILIDAPCPLTLPPMPTSLIDRLAAKGVFGQFEDVTGRGREERIGKRQNLLAHFDATVKNLAGYRPAAIAAGPGSIPSTLIVWAQEGVDPSANLSLASSNPTESWILEDRANSSGPQGWDLLLPVQKISTRSVSGNHFTMMVGQNVSAFSPLPFILNGRSSS</sequence>
<dbReference type="PROSITE" id="PS50075">
    <property type="entry name" value="CARRIER"/>
    <property type="match status" value="2"/>
</dbReference>
<dbReference type="GeneID" id="98159505"/>
<dbReference type="SMART" id="SM01294">
    <property type="entry name" value="PKS_PP_betabranch"/>
    <property type="match status" value="1"/>
</dbReference>
<evidence type="ECO:0000313" key="9">
    <source>
        <dbReference type="EMBL" id="KAL2859610.1"/>
    </source>
</evidence>
<dbReference type="SUPFAM" id="SSF53474">
    <property type="entry name" value="alpha/beta-Hydrolases"/>
    <property type="match status" value="1"/>
</dbReference>
<organism evidence="9 10">
    <name type="scientific">Aspergillus pseudodeflectus</name>
    <dbReference type="NCBI Taxonomy" id="176178"/>
    <lineage>
        <taxon>Eukaryota</taxon>
        <taxon>Fungi</taxon>
        <taxon>Dikarya</taxon>
        <taxon>Ascomycota</taxon>
        <taxon>Pezizomycotina</taxon>
        <taxon>Eurotiomycetes</taxon>
        <taxon>Eurotiomycetidae</taxon>
        <taxon>Eurotiales</taxon>
        <taxon>Aspergillaceae</taxon>
        <taxon>Aspergillus</taxon>
        <taxon>Aspergillus subgen. Nidulantes</taxon>
    </lineage>
</organism>
<evidence type="ECO:0000256" key="1">
    <source>
        <dbReference type="ARBA" id="ARBA00022450"/>
    </source>
</evidence>
<dbReference type="Gene3D" id="1.10.1200.10">
    <property type="entry name" value="ACP-like"/>
    <property type="match status" value="2"/>
</dbReference>
<feature type="active site" description="Proton donor; for dehydratase activity" evidence="4">
    <location>
        <position position="1541"/>
    </location>
</feature>
<dbReference type="Gene3D" id="3.40.50.1820">
    <property type="entry name" value="alpha/beta hydrolase"/>
    <property type="match status" value="1"/>
</dbReference>
<dbReference type="Pfam" id="PF16073">
    <property type="entry name" value="SAT"/>
    <property type="match status" value="1"/>
</dbReference>
<dbReference type="Gene3D" id="3.40.366.10">
    <property type="entry name" value="Malonyl-Coenzyme A Acyl Carrier Protein, domain 2"/>
    <property type="match status" value="2"/>
</dbReference>
<dbReference type="Gene3D" id="3.10.129.110">
    <property type="entry name" value="Polyketide synthase dehydratase"/>
    <property type="match status" value="1"/>
</dbReference>
<dbReference type="Pfam" id="PF00698">
    <property type="entry name" value="Acyl_transf_1"/>
    <property type="match status" value="1"/>
</dbReference>
<dbReference type="RefSeq" id="XP_070904544.1">
    <property type="nucleotide sequence ID" value="XM_071044341.1"/>
</dbReference>
<dbReference type="InterPro" id="IPR050091">
    <property type="entry name" value="PKS_NRPS_Biosynth_Enz"/>
</dbReference>
<feature type="domain" description="Carrier" evidence="6">
    <location>
        <begin position="1787"/>
        <end position="1860"/>
    </location>
</feature>
<dbReference type="Pfam" id="PF00550">
    <property type="entry name" value="PP-binding"/>
    <property type="match status" value="2"/>
</dbReference>
<dbReference type="SUPFAM" id="SSF52151">
    <property type="entry name" value="FabD/lysophospholipase-like"/>
    <property type="match status" value="1"/>
</dbReference>
<feature type="region of interest" description="Disordered" evidence="5">
    <location>
        <begin position="1746"/>
        <end position="1787"/>
    </location>
</feature>
<feature type="active site" description="Proton acceptor; for dehydratase activity" evidence="4">
    <location>
        <position position="1346"/>
    </location>
</feature>
<evidence type="ECO:0000256" key="5">
    <source>
        <dbReference type="SAM" id="MobiDB-lite"/>
    </source>
</evidence>
<dbReference type="InterPro" id="IPR032088">
    <property type="entry name" value="SAT"/>
</dbReference>
<evidence type="ECO:0000256" key="3">
    <source>
        <dbReference type="ARBA" id="ARBA00022679"/>
    </source>
</evidence>
<dbReference type="Pfam" id="PF00975">
    <property type="entry name" value="Thioesterase"/>
    <property type="match status" value="1"/>
</dbReference>
<evidence type="ECO:0000259" key="7">
    <source>
        <dbReference type="PROSITE" id="PS52004"/>
    </source>
</evidence>
<comment type="caution">
    <text evidence="9">The sequence shown here is derived from an EMBL/GenBank/DDBJ whole genome shotgun (WGS) entry which is preliminary data.</text>
</comment>
<dbReference type="InterPro" id="IPR036736">
    <property type="entry name" value="ACP-like_sf"/>
</dbReference>
<dbReference type="PROSITE" id="PS52019">
    <property type="entry name" value="PKS_MFAS_DH"/>
    <property type="match status" value="1"/>
</dbReference>
<dbReference type="PANTHER" id="PTHR43775">
    <property type="entry name" value="FATTY ACID SYNTHASE"/>
    <property type="match status" value="1"/>
</dbReference>
<dbReference type="Pfam" id="PF14765">
    <property type="entry name" value="PS-DH"/>
    <property type="match status" value="1"/>
</dbReference>
<dbReference type="InterPro" id="IPR014043">
    <property type="entry name" value="Acyl_transferase_dom"/>
</dbReference>
<dbReference type="SUPFAM" id="SSF47336">
    <property type="entry name" value="ACP-like"/>
    <property type="match status" value="2"/>
</dbReference>
<dbReference type="Gene3D" id="3.40.47.10">
    <property type="match status" value="1"/>
</dbReference>
<dbReference type="SMART" id="SM00825">
    <property type="entry name" value="PKS_KS"/>
    <property type="match status" value="1"/>
</dbReference>
<dbReference type="InterPro" id="IPR049900">
    <property type="entry name" value="PKS_mFAS_DH"/>
</dbReference>
<keyword evidence="3" id="KW-0808">Transferase</keyword>
<dbReference type="InterPro" id="IPR042104">
    <property type="entry name" value="PKS_dehydratase_sf"/>
</dbReference>
<dbReference type="PROSITE" id="PS00606">
    <property type="entry name" value="KS3_1"/>
    <property type="match status" value="1"/>
</dbReference>
<feature type="region of interest" description="C-terminal hotdog fold" evidence="4">
    <location>
        <begin position="1477"/>
        <end position="1628"/>
    </location>
</feature>
<protein>
    <submittedName>
        <fullName evidence="9">Melanin synthase</fullName>
    </submittedName>
</protein>
<keyword evidence="2" id="KW-0597">Phosphoprotein</keyword>
<feature type="domain" description="PKS/mFAS DH" evidence="8">
    <location>
        <begin position="1314"/>
        <end position="1628"/>
    </location>
</feature>
<dbReference type="InterPro" id="IPR009081">
    <property type="entry name" value="PP-bd_ACP"/>
</dbReference>
<proteinExistence type="predicted"/>
<dbReference type="InterPro" id="IPR030918">
    <property type="entry name" value="PT_fungal_PKS"/>
</dbReference>
<evidence type="ECO:0000313" key="10">
    <source>
        <dbReference type="Proteomes" id="UP001610444"/>
    </source>
</evidence>
<dbReference type="InterPro" id="IPR016036">
    <property type="entry name" value="Malonyl_transacylase_ACP-bd"/>
</dbReference>
<dbReference type="InterPro" id="IPR016035">
    <property type="entry name" value="Acyl_Trfase/lysoPLipase"/>
</dbReference>
<feature type="region of interest" description="N-terminal hotdog fold" evidence="4">
    <location>
        <begin position="1314"/>
        <end position="1450"/>
    </location>
</feature>
<dbReference type="Pfam" id="PF02801">
    <property type="entry name" value="Ketoacyl-synt_C"/>
    <property type="match status" value="1"/>
</dbReference>
<dbReference type="SMART" id="SM00824">
    <property type="entry name" value="PKS_TE"/>
    <property type="match status" value="1"/>
</dbReference>
<name>A0ABR4L501_9EURO</name>
<dbReference type="SMART" id="SM00823">
    <property type="entry name" value="PKS_PP"/>
    <property type="match status" value="2"/>
</dbReference>
<dbReference type="InterPro" id="IPR029058">
    <property type="entry name" value="AB_hydrolase_fold"/>
</dbReference>
<dbReference type="SUPFAM" id="SSF53901">
    <property type="entry name" value="Thiolase-like"/>
    <property type="match status" value="1"/>
</dbReference>
<dbReference type="Gene3D" id="3.30.70.3290">
    <property type="match status" value="1"/>
</dbReference>
<evidence type="ECO:0000259" key="6">
    <source>
        <dbReference type="PROSITE" id="PS50075"/>
    </source>
</evidence>
<dbReference type="CDD" id="cd00833">
    <property type="entry name" value="PKS"/>
    <property type="match status" value="1"/>
</dbReference>
<dbReference type="InterPro" id="IPR020806">
    <property type="entry name" value="PKS_PP-bd"/>
</dbReference>
<dbReference type="Pfam" id="PF22621">
    <property type="entry name" value="CurL-like_PKS_C"/>
    <property type="match status" value="1"/>
</dbReference>
<feature type="compositionally biased region" description="Low complexity" evidence="5">
    <location>
        <begin position="1870"/>
        <end position="1886"/>
    </location>
</feature>
<dbReference type="PROSITE" id="PS00012">
    <property type="entry name" value="PHOSPHOPANTETHEINE"/>
    <property type="match status" value="2"/>
</dbReference>
<gene>
    <name evidence="9" type="ORF">BJX68DRAFT_262034</name>
</gene>
<dbReference type="PROSITE" id="PS52004">
    <property type="entry name" value="KS3_2"/>
    <property type="match status" value="1"/>
</dbReference>
<dbReference type="InterPro" id="IPR049551">
    <property type="entry name" value="PKS_DH_C"/>
</dbReference>
<dbReference type="InterPro" id="IPR006162">
    <property type="entry name" value="Ppantetheine_attach_site"/>
</dbReference>
<dbReference type="NCBIfam" id="TIGR04532">
    <property type="entry name" value="PT_fungal_PKS"/>
    <property type="match status" value="1"/>
</dbReference>
<evidence type="ECO:0000259" key="8">
    <source>
        <dbReference type="PROSITE" id="PS52019"/>
    </source>
</evidence>
<dbReference type="PANTHER" id="PTHR43775:SF37">
    <property type="entry name" value="SI:DKEY-61P9.11"/>
    <property type="match status" value="1"/>
</dbReference>
<feature type="region of interest" description="Disordered" evidence="5">
    <location>
        <begin position="1865"/>
        <end position="1886"/>
    </location>
</feature>
<feature type="domain" description="Carrier" evidence="6">
    <location>
        <begin position="1669"/>
        <end position="1746"/>
    </location>
</feature>
<keyword evidence="10" id="KW-1185">Reference proteome</keyword>
<evidence type="ECO:0000256" key="4">
    <source>
        <dbReference type="PROSITE-ProRule" id="PRU01363"/>
    </source>
</evidence>
<feature type="domain" description="Ketosynthase family 3 (KS3)" evidence="7">
    <location>
        <begin position="387"/>
        <end position="818"/>
    </location>
</feature>
<dbReference type="InterPro" id="IPR020802">
    <property type="entry name" value="TesA-like"/>
</dbReference>
<reference evidence="9 10" key="1">
    <citation type="submission" date="2024-07" db="EMBL/GenBank/DDBJ databases">
        <title>Section-level genome sequencing and comparative genomics of Aspergillus sections Usti and Cavernicolus.</title>
        <authorList>
            <consortium name="Lawrence Berkeley National Laboratory"/>
            <person name="Nybo J.L."/>
            <person name="Vesth T.C."/>
            <person name="Theobald S."/>
            <person name="Frisvad J.C."/>
            <person name="Larsen T.O."/>
            <person name="Kjaerboelling I."/>
            <person name="Rothschild-Mancinelli K."/>
            <person name="Lyhne E.K."/>
            <person name="Kogle M.E."/>
            <person name="Barry K."/>
            <person name="Clum A."/>
            <person name="Na H."/>
            <person name="Ledsgaard L."/>
            <person name="Lin J."/>
            <person name="Lipzen A."/>
            <person name="Kuo A."/>
            <person name="Riley R."/>
            <person name="Mondo S."/>
            <person name="LaButti K."/>
            <person name="Haridas S."/>
            <person name="Pangalinan J."/>
            <person name="Salamov A.A."/>
            <person name="Simmons B.A."/>
            <person name="Magnuson J.K."/>
            <person name="Chen J."/>
            <person name="Drula E."/>
            <person name="Henrissat B."/>
            <person name="Wiebenga A."/>
            <person name="Lubbers R.J."/>
            <person name="Gomes A.C."/>
            <person name="Macurrencykelacurrency M.R."/>
            <person name="Stajich J."/>
            <person name="Grigoriev I.V."/>
            <person name="Mortensen U.H."/>
            <person name="De vries R.P."/>
            <person name="Baker S.E."/>
            <person name="Andersen M.R."/>
        </authorList>
    </citation>
    <scope>NUCLEOTIDE SEQUENCE [LARGE SCALE GENOMIC DNA]</scope>
    <source>
        <strain evidence="9 10">CBS 756.74</strain>
    </source>
</reference>
<dbReference type="Proteomes" id="UP001610444">
    <property type="component" value="Unassembled WGS sequence"/>
</dbReference>
<feature type="compositionally biased region" description="Polar residues" evidence="5">
    <location>
        <begin position="1775"/>
        <end position="1787"/>
    </location>
</feature>
<keyword evidence="1" id="KW-0596">Phosphopantetheine</keyword>
<dbReference type="InterPro" id="IPR014030">
    <property type="entry name" value="Ketoacyl_synth_N"/>
</dbReference>
<accession>A0ABR4L501</accession>
<dbReference type="InterPro" id="IPR020841">
    <property type="entry name" value="PKS_Beta-ketoAc_synthase_dom"/>
</dbReference>
<dbReference type="SUPFAM" id="SSF55048">
    <property type="entry name" value="Probable ACP-binding domain of malonyl-CoA ACP transacylase"/>
    <property type="match status" value="1"/>
</dbReference>
<dbReference type="InterPro" id="IPR016039">
    <property type="entry name" value="Thiolase-like"/>
</dbReference>